<keyword evidence="3" id="KW-1185">Reference proteome</keyword>
<evidence type="ECO:0000313" key="2">
    <source>
        <dbReference type="EMBL" id="CRL31842.1"/>
    </source>
</evidence>
<evidence type="ECO:0000313" key="3">
    <source>
        <dbReference type="Proteomes" id="UP000049828"/>
    </source>
</evidence>
<feature type="transmembrane region" description="Helical" evidence="1">
    <location>
        <begin position="257"/>
        <end position="279"/>
    </location>
</feature>
<dbReference type="Proteomes" id="UP000049828">
    <property type="component" value="Unassembled WGS sequence"/>
</dbReference>
<organism evidence="2 3">
    <name type="scientific">Roseburia inulinivorans</name>
    <dbReference type="NCBI Taxonomy" id="360807"/>
    <lineage>
        <taxon>Bacteria</taxon>
        <taxon>Bacillati</taxon>
        <taxon>Bacillota</taxon>
        <taxon>Clostridia</taxon>
        <taxon>Lachnospirales</taxon>
        <taxon>Lachnospiraceae</taxon>
        <taxon>Roseburia</taxon>
    </lineage>
</organism>
<feature type="transmembrane region" description="Helical" evidence="1">
    <location>
        <begin position="285"/>
        <end position="308"/>
    </location>
</feature>
<proteinExistence type="predicted"/>
<name>A0A0M6W8U5_9FIRM</name>
<reference evidence="3" key="1">
    <citation type="submission" date="2015-05" db="EMBL/GenBank/DDBJ databases">
        <authorList>
            <consortium name="Pathogen Informatics"/>
        </authorList>
    </citation>
    <scope>NUCLEOTIDE SEQUENCE [LARGE SCALE GENOMIC DNA]</scope>
    <source>
        <strain evidence="3">L1-83</strain>
    </source>
</reference>
<dbReference type="RefSeq" id="WP_055038985.1">
    <property type="nucleotide sequence ID" value="NZ_CVRS01000002.1"/>
</dbReference>
<keyword evidence="1" id="KW-0472">Membrane</keyword>
<keyword evidence="1" id="KW-0812">Transmembrane</keyword>
<accession>A0A0M6W8U5</accession>
<sequence length="495" mass="55744">MAFFSGISIQKRDSASEADGGELFKGAAFIAAGVLAASFMTMEIASVLKLGLLAVGVVLCAVGMKWIVKYWKDNKAFEEFVPEWDKGRGMYDRFAKELNLWYEKGITPQDCDGDTAYFLKLQKERLDKKGLKLHESVVPSKGTSYGTGKVSRKSLWYTTDMMYENVSRKLSFENENGPVYERDTEMAMYEIVAHSPNEAQTQFIRVTCPNCGAVNSVSKLGEGCPYCGTVFQIKDLFPRVINLFFIRSNSSAKNGQIFRQSMTFSMSGVFLVMLIANIVRGGQPLPLILLSSYFAAVLVGGFLGFIVADIRLVATLFDHDGMKHLPILKWGSSKRKIKNTMLRYDKNFSFDKFEGQLVSLVRMAVLAEKPEELACYRADAREPLFSDILEMTYTNGICLNGIRMEGNIMHMSVRTWWVNHYEEHGKVKKSGDCIDVTFRRNVEKQEAPGFSITSVSCPGCGGSFDAVRQKKCPYCGSEYHMEEESWVIEQMHLIR</sequence>
<gene>
    <name evidence="2" type="ORF">RIL183_11791</name>
</gene>
<dbReference type="AlphaFoldDB" id="A0A0M6W8U5"/>
<protein>
    <recommendedName>
        <fullName evidence="4">Zinc ribbon domain-containing protein</fullName>
    </recommendedName>
</protein>
<keyword evidence="1" id="KW-1133">Transmembrane helix</keyword>
<dbReference type="EMBL" id="CVRS01000002">
    <property type="protein sequence ID" value="CRL31842.1"/>
    <property type="molecule type" value="Genomic_DNA"/>
</dbReference>
<evidence type="ECO:0000256" key="1">
    <source>
        <dbReference type="SAM" id="Phobius"/>
    </source>
</evidence>
<dbReference type="OrthoDB" id="1711141at2"/>
<feature type="transmembrane region" description="Helical" evidence="1">
    <location>
        <begin position="21"/>
        <end position="41"/>
    </location>
</feature>
<dbReference type="STRING" id="360807.ERS852392_02686"/>
<feature type="transmembrane region" description="Helical" evidence="1">
    <location>
        <begin position="47"/>
        <end position="68"/>
    </location>
</feature>
<evidence type="ECO:0008006" key="4">
    <source>
        <dbReference type="Google" id="ProtNLM"/>
    </source>
</evidence>